<comment type="caution">
    <text evidence="1">The sequence shown here is derived from an EMBL/GenBank/DDBJ whole genome shotgun (WGS) entry which is preliminary data.</text>
</comment>
<dbReference type="Proteomes" id="UP000765509">
    <property type="component" value="Unassembled WGS sequence"/>
</dbReference>
<dbReference type="AlphaFoldDB" id="A0A9Q3I5Z5"/>
<accession>A0A9Q3I5Z5</accession>
<evidence type="ECO:0000313" key="1">
    <source>
        <dbReference type="EMBL" id="MBW0528417.1"/>
    </source>
</evidence>
<organism evidence="1 2">
    <name type="scientific">Austropuccinia psidii MF-1</name>
    <dbReference type="NCBI Taxonomy" id="1389203"/>
    <lineage>
        <taxon>Eukaryota</taxon>
        <taxon>Fungi</taxon>
        <taxon>Dikarya</taxon>
        <taxon>Basidiomycota</taxon>
        <taxon>Pucciniomycotina</taxon>
        <taxon>Pucciniomycetes</taxon>
        <taxon>Pucciniales</taxon>
        <taxon>Sphaerophragmiaceae</taxon>
        <taxon>Austropuccinia</taxon>
    </lineage>
</organism>
<keyword evidence="2" id="KW-1185">Reference proteome</keyword>
<evidence type="ECO:0000313" key="2">
    <source>
        <dbReference type="Proteomes" id="UP000765509"/>
    </source>
</evidence>
<gene>
    <name evidence="1" type="ORF">O181_068132</name>
</gene>
<name>A0A9Q3I5Z5_9BASI</name>
<dbReference type="EMBL" id="AVOT02034344">
    <property type="protein sequence ID" value="MBW0528417.1"/>
    <property type="molecule type" value="Genomic_DNA"/>
</dbReference>
<protein>
    <submittedName>
        <fullName evidence="1">Uncharacterized protein</fullName>
    </submittedName>
</protein>
<reference evidence="1" key="1">
    <citation type="submission" date="2021-03" db="EMBL/GenBank/DDBJ databases">
        <title>Draft genome sequence of rust myrtle Austropuccinia psidii MF-1, a brazilian biotype.</title>
        <authorList>
            <person name="Quecine M.C."/>
            <person name="Pachon D.M.R."/>
            <person name="Bonatelli M.L."/>
            <person name="Correr F.H."/>
            <person name="Franceschini L.M."/>
            <person name="Leite T.F."/>
            <person name="Margarido G.R.A."/>
            <person name="Almeida C.A."/>
            <person name="Ferrarezi J.A."/>
            <person name="Labate C.A."/>
        </authorList>
    </citation>
    <scope>NUCLEOTIDE SEQUENCE</scope>
    <source>
        <strain evidence="1">MF-1</strain>
    </source>
</reference>
<sequence>MCPLGIFGAEMIFSLASGSIRLKIKFVVMNHCTSQHFILRNDYLNISGTDISNNKDRYFTIGEDKRQKISFPPEKREIIIIRQVTNVNKEKFVSDQLIEAHMAMKEELIEILFQYRGAFASDNEPLGDIKGHEVEIILNVEGATLHHEEDKITQLALGL</sequence>
<proteinExistence type="predicted"/>